<dbReference type="InterPro" id="IPR012338">
    <property type="entry name" value="Beta-lactam/transpept-like"/>
</dbReference>
<dbReference type="PANTHER" id="PTHR46825:SF9">
    <property type="entry name" value="BETA-LACTAMASE-RELATED DOMAIN-CONTAINING PROTEIN"/>
    <property type="match status" value="1"/>
</dbReference>
<feature type="transmembrane region" description="Helical" evidence="1">
    <location>
        <begin position="571"/>
        <end position="593"/>
    </location>
</feature>
<protein>
    <submittedName>
        <fullName evidence="4">Beta-lactamase family protein</fullName>
    </submittedName>
</protein>
<evidence type="ECO:0000259" key="3">
    <source>
        <dbReference type="Pfam" id="PF00144"/>
    </source>
</evidence>
<sequence>MAATGLHWARIVALALAIGTVAVANAAAAPPQVALPAAPADTPDTAVDALAPPPPRAVDAADLSAYVDGVIEGYMRRLGIAGVTVAVVDQQGPLLLRGYGMAAQSPHRDVDPARTLFRVGSVSKTFTYLEALKLIDAGKLSLDAPVNDYLPADLRLPDDGYPPVLVRHLLTHSAGYEDTALGHLFASAPESSLSLHDYLLNHRPARVRAPGTHAVYSNYSLALLGAVLARVNDVPFEALAERDLFEPMGMPLTTFREPLGQGDARSADARFQGLWSQGFKREGGGYTSEPFEYIAQIAPAGSVSSNAADMARYLTMLVNRGQLDGRQIIPAAAFARLEGEPLFRNAPDATGFAYGFFRKRYGQVQSLEHGGATLYFHSNLVAVPELGFGVFVSTNTDNGARLAAELPQLLLQRYFPRARDAALPAPPKDFATRGLVYAGKYLGERRPFLGFEKLLLASAATVAVTDDGYLTLTAGGESSRWVEEKPHVFRALQGPGRLAFLVGQDGAVTGFVSPGGHDVYDRAGTLDDSQLLIALIVLAALTALAVITGAWMRRWKRRNGEAMAAMRSAQWLYITAAAWLVLAVLLAIAAVGIVQGGDALMFSYPGLPLRLALWWALPVMLLTAVCIVQLWPAWRARTWGFWRKLRHTGAVAIFAFAAVLMWSWNMVGWKL</sequence>
<dbReference type="InterPro" id="IPR001466">
    <property type="entry name" value="Beta-lactam-related"/>
</dbReference>
<feature type="transmembrane region" description="Helical" evidence="1">
    <location>
        <begin position="645"/>
        <end position="664"/>
    </location>
</feature>
<gene>
    <name evidence="4" type="ORF">HIV01_008030</name>
</gene>
<dbReference type="Gene3D" id="3.40.710.10">
    <property type="entry name" value="DD-peptidase/beta-lactamase superfamily"/>
    <property type="match status" value="1"/>
</dbReference>
<evidence type="ECO:0000256" key="2">
    <source>
        <dbReference type="SAM" id="SignalP"/>
    </source>
</evidence>
<feature type="chain" id="PRO_5045344377" evidence="2">
    <location>
        <begin position="27"/>
        <end position="671"/>
    </location>
</feature>
<keyword evidence="1" id="KW-1133">Transmembrane helix</keyword>
<dbReference type="EMBL" id="CP071517">
    <property type="protein sequence ID" value="QSX76410.1"/>
    <property type="molecule type" value="Genomic_DNA"/>
</dbReference>
<accession>A0ABX7REF8</accession>
<feature type="signal peptide" evidence="2">
    <location>
        <begin position="1"/>
        <end position="26"/>
    </location>
</feature>
<evidence type="ECO:0000313" key="5">
    <source>
        <dbReference type="Proteomes" id="UP000663400"/>
    </source>
</evidence>
<dbReference type="Pfam" id="PF00144">
    <property type="entry name" value="Beta-lactamase"/>
    <property type="match status" value="1"/>
</dbReference>
<organism evidence="4 5">
    <name type="scientific">Lysobacter arenosi</name>
    <dbReference type="NCBI Taxonomy" id="2795387"/>
    <lineage>
        <taxon>Bacteria</taxon>
        <taxon>Pseudomonadati</taxon>
        <taxon>Pseudomonadota</taxon>
        <taxon>Gammaproteobacteria</taxon>
        <taxon>Lysobacterales</taxon>
        <taxon>Lysobacteraceae</taxon>
        <taxon>Lysobacter</taxon>
    </lineage>
</organism>
<feature type="transmembrane region" description="Helical" evidence="1">
    <location>
        <begin position="531"/>
        <end position="551"/>
    </location>
</feature>
<dbReference type="PANTHER" id="PTHR46825">
    <property type="entry name" value="D-ALANYL-D-ALANINE-CARBOXYPEPTIDASE/ENDOPEPTIDASE AMPH"/>
    <property type="match status" value="1"/>
</dbReference>
<keyword evidence="1" id="KW-0812">Transmembrane</keyword>
<keyword evidence="2" id="KW-0732">Signal</keyword>
<proteinExistence type="predicted"/>
<evidence type="ECO:0000256" key="1">
    <source>
        <dbReference type="SAM" id="Phobius"/>
    </source>
</evidence>
<name>A0ABX7REF8_9GAMM</name>
<dbReference type="SUPFAM" id="SSF56601">
    <property type="entry name" value="beta-lactamase/transpeptidase-like"/>
    <property type="match status" value="1"/>
</dbReference>
<dbReference type="Proteomes" id="UP000663400">
    <property type="component" value="Chromosome"/>
</dbReference>
<keyword evidence="5" id="KW-1185">Reference proteome</keyword>
<reference evidence="4 5" key="1">
    <citation type="submission" date="2021-02" db="EMBL/GenBank/DDBJ databases">
        <title>Lysobacter arenosi sp. nov., isolated from soil of gangwondo yeongwol, south Korea.</title>
        <authorList>
            <person name="Kim K.R."/>
            <person name="Kim K.H."/>
            <person name="Jeon C.O."/>
        </authorList>
    </citation>
    <scope>NUCLEOTIDE SEQUENCE [LARGE SCALE GENOMIC DNA]</scope>
    <source>
        <strain evidence="4 5">R7</strain>
    </source>
</reference>
<evidence type="ECO:0000313" key="4">
    <source>
        <dbReference type="EMBL" id="QSX76410.1"/>
    </source>
</evidence>
<dbReference type="InterPro" id="IPR050491">
    <property type="entry name" value="AmpC-like"/>
</dbReference>
<feature type="transmembrane region" description="Helical" evidence="1">
    <location>
        <begin position="613"/>
        <end position="633"/>
    </location>
</feature>
<dbReference type="RefSeq" id="WP_200609444.1">
    <property type="nucleotide sequence ID" value="NZ_CP071517.1"/>
</dbReference>
<feature type="domain" description="Beta-lactamase-related" evidence="3">
    <location>
        <begin position="67"/>
        <end position="410"/>
    </location>
</feature>
<keyword evidence="1" id="KW-0472">Membrane</keyword>